<organism evidence="3 4">
    <name type="scientific">Thalassoglobus polymorphus</name>
    <dbReference type="NCBI Taxonomy" id="2527994"/>
    <lineage>
        <taxon>Bacteria</taxon>
        <taxon>Pseudomonadati</taxon>
        <taxon>Planctomycetota</taxon>
        <taxon>Planctomycetia</taxon>
        <taxon>Planctomycetales</taxon>
        <taxon>Planctomycetaceae</taxon>
        <taxon>Thalassoglobus</taxon>
    </lineage>
</organism>
<feature type="transmembrane region" description="Helical" evidence="2">
    <location>
        <begin position="52"/>
        <end position="73"/>
    </location>
</feature>
<feature type="transmembrane region" description="Helical" evidence="2">
    <location>
        <begin position="20"/>
        <end position="40"/>
    </location>
</feature>
<gene>
    <name evidence="3" type="ORF">Mal48_16760</name>
</gene>
<feature type="region of interest" description="Disordered" evidence="1">
    <location>
        <begin position="86"/>
        <end position="141"/>
    </location>
</feature>
<keyword evidence="2" id="KW-0812">Transmembrane</keyword>
<sequence length="141" mass="15362">MKTQSESDRQDDIELELSGWWALGAFGVFVAGGAFLIARAQGPEAVATLMQASLMLVFFVGGILLGLLCMQALGASQRWDLSEEFDSENETVSLQPTVTQTSQKRTARSRTAGSKTAAENDDEIDPFLEILKRNHPTQRAA</sequence>
<keyword evidence="4" id="KW-1185">Reference proteome</keyword>
<accession>A0A517QLB8</accession>
<dbReference type="Proteomes" id="UP000315724">
    <property type="component" value="Chromosome"/>
</dbReference>
<keyword evidence="2" id="KW-0472">Membrane</keyword>
<dbReference type="EMBL" id="CP036267">
    <property type="protein sequence ID" value="QDT32430.1"/>
    <property type="molecule type" value="Genomic_DNA"/>
</dbReference>
<protein>
    <submittedName>
        <fullName evidence="3">Uncharacterized protein</fullName>
    </submittedName>
</protein>
<evidence type="ECO:0000256" key="1">
    <source>
        <dbReference type="SAM" id="MobiDB-lite"/>
    </source>
</evidence>
<evidence type="ECO:0000256" key="2">
    <source>
        <dbReference type="SAM" id="Phobius"/>
    </source>
</evidence>
<proteinExistence type="predicted"/>
<keyword evidence="2" id="KW-1133">Transmembrane helix</keyword>
<evidence type="ECO:0000313" key="4">
    <source>
        <dbReference type="Proteomes" id="UP000315724"/>
    </source>
</evidence>
<evidence type="ECO:0000313" key="3">
    <source>
        <dbReference type="EMBL" id="QDT32430.1"/>
    </source>
</evidence>
<dbReference type="RefSeq" id="WP_145197676.1">
    <property type="nucleotide sequence ID" value="NZ_CP036267.1"/>
</dbReference>
<name>A0A517QLB8_9PLAN</name>
<dbReference type="KEGG" id="tpol:Mal48_16760"/>
<dbReference type="AlphaFoldDB" id="A0A517QLB8"/>
<feature type="compositionally biased region" description="Polar residues" evidence="1">
    <location>
        <begin position="90"/>
        <end position="114"/>
    </location>
</feature>
<reference evidence="3 4" key="1">
    <citation type="submission" date="2019-02" db="EMBL/GenBank/DDBJ databases">
        <title>Deep-cultivation of Planctomycetes and their phenomic and genomic characterization uncovers novel biology.</title>
        <authorList>
            <person name="Wiegand S."/>
            <person name="Jogler M."/>
            <person name="Boedeker C."/>
            <person name="Pinto D."/>
            <person name="Vollmers J."/>
            <person name="Rivas-Marin E."/>
            <person name="Kohn T."/>
            <person name="Peeters S.H."/>
            <person name="Heuer A."/>
            <person name="Rast P."/>
            <person name="Oberbeckmann S."/>
            <person name="Bunk B."/>
            <person name="Jeske O."/>
            <person name="Meyerdierks A."/>
            <person name="Storesund J.E."/>
            <person name="Kallscheuer N."/>
            <person name="Luecker S."/>
            <person name="Lage O.M."/>
            <person name="Pohl T."/>
            <person name="Merkel B.J."/>
            <person name="Hornburger P."/>
            <person name="Mueller R.-W."/>
            <person name="Bruemmer F."/>
            <person name="Labrenz M."/>
            <person name="Spormann A.M."/>
            <person name="Op den Camp H."/>
            <person name="Overmann J."/>
            <person name="Amann R."/>
            <person name="Jetten M.S.M."/>
            <person name="Mascher T."/>
            <person name="Medema M.H."/>
            <person name="Devos D.P."/>
            <person name="Kaster A.-K."/>
            <person name="Ovreas L."/>
            <person name="Rohde M."/>
            <person name="Galperin M.Y."/>
            <person name="Jogler C."/>
        </authorList>
    </citation>
    <scope>NUCLEOTIDE SEQUENCE [LARGE SCALE GENOMIC DNA]</scope>
    <source>
        <strain evidence="3 4">Mal48</strain>
    </source>
</reference>